<dbReference type="GO" id="GO:0016020">
    <property type="term" value="C:membrane"/>
    <property type="evidence" value="ECO:0007669"/>
    <property type="project" value="UniProtKB-SubCell"/>
</dbReference>
<evidence type="ECO:0000259" key="14">
    <source>
        <dbReference type="Pfam" id="PF18701"/>
    </source>
</evidence>
<dbReference type="Pfam" id="PF18701">
    <property type="entry name" value="DUF5641"/>
    <property type="match status" value="1"/>
</dbReference>
<dbReference type="Pfam" id="PF00106">
    <property type="entry name" value="adh_short"/>
    <property type="match status" value="1"/>
</dbReference>
<dbReference type="CDD" id="cd05339">
    <property type="entry name" value="17beta-HSDXI-like_SDR_c"/>
    <property type="match status" value="1"/>
</dbReference>
<feature type="transmembrane region" description="Helical" evidence="13">
    <location>
        <begin position="12"/>
        <end position="34"/>
    </location>
</feature>
<evidence type="ECO:0000256" key="13">
    <source>
        <dbReference type="SAM" id="Phobius"/>
    </source>
</evidence>
<keyword evidence="5 13" id="KW-1133">Transmembrane helix</keyword>
<evidence type="ECO:0000256" key="9">
    <source>
        <dbReference type="ARBA" id="ARBA00059620"/>
    </source>
</evidence>
<reference evidence="15 16" key="1">
    <citation type="submission" date="2015-09" db="EMBL/GenBank/DDBJ databases">
        <title>Trachymyrmex cornetzi WGS genome.</title>
        <authorList>
            <person name="Nygaard S."/>
            <person name="Hu H."/>
            <person name="Boomsma J."/>
            <person name="Zhang G."/>
        </authorList>
    </citation>
    <scope>NUCLEOTIDE SEQUENCE [LARGE SCALE GENOMIC DNA]</scope>
    <source>
        <strain evidence="15">Tcor2-1</strain>
        <tissue evidence="15">Whole body</tissue>
    </source>
</reference>
<dbReference type="GO" id="GO:0005811">
    <property type="term" value="C:lipid droplet"/>
    <property type="evidence" value="ECO:0007669"/>
    <property type="project" value="TreeGrafter"/>
</dbReference>
<evidence type="ECO:0000256" key="3">
    <source>
        <dbReference type="ARBA" id="ARBA00022692"/>
    </source>
</evidence>
<dbReference type="PANTHER" id="PTHR24322:SF729">
    <property type="entry name" value="MIP05442P"/>
    <property type="match status" value="1"/>
</dbReference>
<evidence type="ECO:0000256" key="8">
    <source>
        <dbReference type="ARBA" id="ARBA00023136"/>
    </source>
</evidence>
<proteinExistence type="inferred from homology"/>
<organism evidence="15 16">
    <name type="scientific">Trachymyrmex cornetzi</name>
    <dbReference type="NCBI Taxonomy" id="471704"/>
    <lineage>
        <taxon>Eukaryota</taxon>
        <taxon>Metazoa</taxon>
        <taxon>Ecdysozoa</taxon>
        <taxon>Arthropoda</taxon>
        <taxon>Hexapoda</taxon>
        <taxon>Insecta</taxon>
        <taxon>Pterygota</taxon>
        <taxon>Neoptera</taxon>
        <taxon>Endopterygota</taxon>
        <taxon>Hymenoptera</taxon>
        <taxon>Apocrita</taxon>
        <taxon>Aculeata</taxon>
        <taxon>Formicoidea</taxon>
        <taxon>Formicidae</taxon>
        <taxon>Myrmicinae</taxon>
        <taxon>Trachymyrmex</taxon>
    </lineage>
</organism>
<dbReference type="InterPro" id="IPR036291">
    <property type="entry name" value="NAD(P)-bd_dom_sf"/>
</dbReference>
<dbReference type="PANTHER" id="PTHR24322">
    <property type="entry name" value="PKSB"/>
    <property type="match status" value="1"/>
</dbReference>
<comment type="similarity">
    <text evidence="2 12">Belongs to the short-chain dehydrogenases/reductases (SDR) family.</text>
</comment>
<keyword evidence="16" id="KW-1185">Reference proteome</keyword>
<evidence type="ECO:0000256" key="5">
    <source>
        <dbReference type="ARBA" id="ARBA00022989"/>
    </source>
</evidence>
<keyword evidence="4" id="KW-0521">NADP</keyword>
<dbReference type="PRINTS" id="PR00081">
    <property type="entry name" value="GDHRDH"/>
</dbReference>
<evidence type="ECO:0000256" key="2">
    <source>
        <dbReference type="ARBA" id="ARBA00006484"/>
    </source>
</evidence>
<dbReference type="EMBL" id="KQ978812">
    <property type="protein sequence ID" value="KYN28165.1"/>
    <property type="molecule type" value="Genomic_DNA"/>
</dbReference>
<dbReference type="STRING" id="471704.A0A151JNM7"/>
<evidence type="ECO:0000313" key="16">
    <source>
        <dbReference type="Proteomes" id="UP000078492"/>
    </source>
</evidence>
<evidence type="ECO:0000256" key="7">
    <source>
        <dbReference type="ARBA" id="ARBA00023098"/>
    </source>
</evidence>
<sequence length="430" mass="48625">MMTLKKGVHIIYDLLLFIGLAIVYFTEAVVLMLIPRRYRAKSIKGEIALITGGASGIGKLIAIKFAKLGAHVIVWDINKNGLAEVAEQIKKAGGKCWTYCCDIGDKEAVYHTVKAVQIEIGNVSLLVNNAGYVYGKTFMELPDWEIEQTFKVNILSHYWITKSFLKDMIKNNHGHIVTIASVAGLLGIYKCTDYSATKFAAIGCHESLFTELKMHGYEGIHMTLVCPYLINTGMFNGVKPRLIPMLEPEYVAEEVIAGVLANRNSQEEPLRIFELNTMEAWLGQEEENWPNQERSIPEIPELRTSSDRNSSRPFVNVGVDFCGPFFTKEKKFNNRVCVRSWRLWHKEYLNELNQRLKWKSSGSRKIAIDHLVLIKEDNSPPLSWPIGRVLKIHPGKDNIICVVTIKTIAGVYKRNVRSLAILPIDTTDSR</sequence>
<keyword evidence="6" id="KW-0560">Oxidoreductase</keyword>
<dbReference type="GO" id="GO:0052650">
    <property type="term" value="F:all-trans-retinol dehydrogenase (NADP+) activity"/>
    <property type="evidence" value="ECO:0007669"/>
    <property type="project" value="UniProtKB-ARBA"/>
</dbReference>
<evidence type="ECO:0000256" key="10">
    <source>
        <dbReference type="ARBA" id="ARBA00068717"/>
    </source>
</evidence>
<gene>
    <name evidence="15" type="ORF">ALC57_02411</name>
</gene>
<dbReference type="PRINTS" id="PR00080">
    <property type="entry name" value="SDRFAMILY"/>
</dbReference>
<dbReference type="AlphaFoldDB" id="A0A151JNM7"/>
<comment type="subcellular location">
    <subcellularLocation>
        <location evidence="1">Membrane</location>
        <topology evidence="1">Multi-pass membrane protein</topology>
    </subcellularLocation>
</comment>
<dbReference type="InterPro" id="IPR002347">
    <property type="entry name" value="SDR_fam"/>
</dbReference>
<dbReference type="Proteomes" id="UP000078492">
    <property type="component" value="Unassembled WGS sequence"/>
</dbReference>
<evidence type="ECO:0000256" key="1">
    <source>
        <dbReference type="ARBA" id="ARBA00004141"/>
    </source>
</evidence>
<protein>
    <recommendedName>
        <fullName evidence="10">Short-chain dehydrogenase/reductase 3</fullName>
    </recommendedName>
    <alternativeName>
        <fullName evidence="11">Retinal short-chain dehydrogenase/reductase 1</fullName>
    </alternativeName>
</protein>
<comment type="function">
    <text evidence="9">Catalyzes the reduction of all-trans-retinal to all-trans-retinol in the presence of NADPH.</text>
</comment>
<dbReference type="SUPFAM" id="SSF51735">
    <property type="entry name" value="NAD(P)-binding Rossmann-fold domains"/>
    <property type="match status" value="1"/>
</dbReference>
<name>A0A151JNM7_9HYME</name>
<feature type="domain" description="DUF5641" evidence="14">
    <location>
        <begin position="336"/>
        <end position="422"/>
    </location>
</feature>
<accession>A0A151JNM7</accession>
<keyword evidence="3 13" id="KW-0812">Transmembrane</keyword>
<evidence type="ECO:0000256" key="4">
    <source>
        <dbReference type="ARBA" id="ARBA00022857"/>
    </source>
</evidence>
<keyword evidence="7" id="KW-0443">Lipid metabolism</keyword>
<dbReference type="InterPro" id="IPR040676">
    <property type="entry name" value="DUF5641"/>
</dbReference>
<evidence type="ECO:0000313" key="15">
    <source>
        <dbReference type="EMBL" id="KYN28165.1"/>
    </source>
</evidence>
<evidence type="ECO:0000256" key="11">
    <source>
        <dbReference type="ARBA" id="ARBA00082544"/>
    </source>
</evidence>
<dbReference type="FunFam" id="3.40.50.720:FF:000131">
    <property type="entry name" value="Short-chain dehydrogenase/reductase 3"/>
    <property type="match status" value="1"/>
</dbReference>
<dbReference type="Gene3D" id="3.40.50.720">
    <property type="entry name" value="NAD(P)-binding Rossmann-like Domain"/>
    <property type="match status" value="1"/>
</dbReference>
<keyword evidence="8 13" id="KW-0472">Membrane</keyword>
<evidence type="ECO:0000256" key="6">
    <source>
        <dbReference type="ARBA" id="ARBA00023002"/>
    </source>
</evidence>
<evidence type="ECO:0000256" key="12">
    <source>
        <dbReference type="RuleBase" id="RU000363"/>
    </source>
</evidence>